<dbReference type="InterPro" id="IPR016186">
    <property type="entry name" value="C-type_lectin-like/link_sf"/>
</dbReference>
<evidence type="ECO:0000259" key="2">
    <source>
        <dbReference type="PROSITE" id="PS50041"/>
    </source>
</evidence>
<dbReference type="InterPro" id="IPR001304">
    <property type="entry name" value="C-type_lectin-like"/>
</dbReference>
<dbReference type="PROSITE" id="PS50041">
    <property type="entry name" value="C_TYPE_LECTIN_2"/>
    <property type="match status" value="1"/>
</dbReference>
<feature type="domain" description="C-type lectin" evidence="2">
    <location>
        <begin position="65"/>
        <end position="162"/>
    </location>
</feature>
<dbReference type="SMART" id="SM00034">
    <property type="entry name" value="CLECT"/>
    <property type="match status" value="1"/>
</dbReference>
<dbReference type="InterPro" id="IPR016187">
    <property type="entry name" value="CTDL_fold"/>
</dbReference>
<evidence type="ECO:0000313" key="4">
    <source>
        <dbReference type="Proteomes" id="UP001283361"/>
    </source>
</evidence>
<dbReference type="EMBL" id="JAWDGP010000667">
    <property type="protein sequence ID" value="KAK3798507.1"/>
    <property type="molecule type" value="Genomic_DNA"/>
</dbReference>
<accession>A0AAE1B4L0</accession>
<dbReference type="CDD" id="cd00037">
    <property type="entry name" value="CLECT"/>
    <property type="match status" value="1"/>
</dbReference>
<comment type="caution">
    <text evidence="3">The sequence shown here is derived from an EMBL/GenBank/DDBJ whole genome shotgun (WGS) entry which is preliminary data.</text>
</comment>
<dbReference type="Gene3D" id="3.10.100.10">
    <property type="entry name" value="Mannose-Binding Protein A, subunit A"/>
    <property type="match status" value="1"/>
</dbReference>
<keyword evidence="4" id="KW-1185">Reference proteome</keyword>
<dbReference type="Pfam" id="PF00059">
    <property type="entry name" value="Lectin_C"/>
    <property type="match status" value="1"/>
</dbReference>
<dbReference type="InterPro" id="IPR050111">
    <property type="entry name" value="C-type_lectin/snaclec_domain"/>
</dbReference>
<protein>
    <recommendedName>
        <fullName evidence="2">C-type lectin domain-containing protein</fullName>
    </recommendedName>
</protein>
<reference evidence="3" key="1">
    <citation type="journal article" date="2023" name="G3 (Bethesda)">
        <title>A reference genome for the long-term kleptoplast-retaining sea slug Elysia crispata morphotype clarki.</title>
        <authorList>
            <person name="Eastman K.E."/>
            <person name="Pendleton A.L."/>
            <person name="Shaikh M.A."/>
            <person name="Suttiyut T."/>
            <person name="Ogas R."/>
            <person name="Tomko P."/>
            <person name="Gavelis G."/>
            <person name="Widhalm J.R."/>
            <person name="Wisecaver J.H."/>
        </authorList>
    </citation>
    <scope>NUCLEOTIDE SEQUENCE</scope>
    <source>
        <strain evidence="3">ECLA1</strain>
    </source>
</reference>
<evidence type="ECO:0000313" key="3">
    <source>
        <dbReference type="EMBL" id="KAK3798507.1"/>
    </source>
</evidence>
<feature type="region of interest" description="Disordered" evidence="1">
    <location>
        <begin position="249"/>
        <end position="271"/>
    </location>
</feature>
<gene>
    <name evidence="3" type="ORF">RRG08_063516</name>
</gene>
<proteinExistence type="predicted"/>
<name>A0AAE1B4L0_9GAST</name>
<organism evidence="3 4">
    <name type="scientific">Elysia crispata</name>
    <name type="common">lettuce slug</name>
    <dbReference type="NCBI Taxonomy" id="231223"/>
    <lineage>
        <taxon>Eukaryota</taxon>
        <taxon>Metazoa</taxon>
        <taxon>Spiralia</taxon>
        <taxon>Lophotrochozoa</taxon>
        <taxon>Mollusca</taxon>
        <taxon>Gastropoda</taxon>
        <taxon>Heterobranchia</taxon>
        <taxon>Euthyneura</taxon>
        <taxon>Panpulmonata</taxon>
        <taxon>Sacoglossa</taxon>
        <taxon>Placobranchoidea</taxon>
        <taxon>Plakobranchidae</taxon>
        <taxon>Elysia</taxon>
    </lineage>
</organism>
<dbReference type="PANTHER" id="PTHR22803">
    <property type="entry name" value="MANNOSE, PHOSPHOLIPASE, LECTIN RECEPTOR RELATED"/>
    <property type="match status" value="1"/>
</dbReference>
<sequence>MNTQIMSRSLHFTEFTMTFLSLISPAIDLTVKQVAQLVQQNDTCTAEKYSFPCARNFTEESGIHKCLYFSKTKQYQQTAAQDCSRRHASLISVTSSAVEDAITNSSLFISDVWIGLSPSGTTWLWEANSEQMNYTNWRNQAPKTGDCVIKSKQDNYWRGASCVSEQHAYICEQPSLRTTPTDVFIETIRADGTAAQVKVGDALHIVCTVVGQVFAEFHFDMDQRHFEPREPLHFAPYISHNIHVKREPSIRECHRPPPAPTVSLRRVSVDR</sequence>
<dbReference type="SUPFAM" id="SSF56436">
    <property type="entry name" value="C-type lectin-like"/>
    <property type="match status" value="1"/>
</dbReference>
<evidence type="ECO:0000256" key="1">
    <source>
        <dbReference type="SAM" id="MobiDB-lite"/>
    </source>
</evidence>
<dbReference type="AlphaFoldDB" id="A0AAE1B4L0"/>
<dbReference type="Proteomes" id="UP001283361">
    <property type="component" value="Unassembled WGS sequence"/>
</dbReference>